<proteinExistence type="predicted"/>
<keyword evidence="2" id="KW-1185">Reference proteome</keyword>
<gene>
    <name evidence="1" type="ORF">SAY87_030032</name>
</gene>
<name>A0AAN7K5H6_9MYRT</name>
<comment type="caution">
    <text evidence="1">The sequence shown here is derived from an EMBL/GenBank/DDBJ whole genome shotgun (WGS) entry which is preliminary data.</text>
</comment>
<protein>
    <submittedName>
        <fullName evidence="1">Uncharacterized protein</fullName>
    </submittedName>
</protein>
<dbReference type="EMBL" id="JAXIOK010000009">
    <property type="protein sequence ID" value="KAK4762148.1"/>
    <property type="molecule type" value="Genomic_DNA"/>
</dbReference>
<organism evidence="1 2">
    <name type="scientific">Trapa incisa</name>
    <dbReference type="NCBI Taxonomy" id="236973"/>
    <lineage>
        <taxon>Eukaryota</taxon>
        <taxon>Viridiplantae</taxon>
        <taxon>Streptophyta</taxon>
        <taxon>Embryophyta</taxon>
        <taxon>Tracheophyta</taxon>
        <taxon>Spermatophyta</taxon>
        <taxon>Magnoliopsida</taxon>
        <taxon>eudicotyledons</taxon>
        <taxon>Gunneridae</taxon>
        <taxon>Pentapetalae</taxon>
        <taxon>rosids</taxon>
        <taxon>malvids</taxon>
        <taxon>Myrtales</taxon>
        <taxon>Lythraceae</taxon>
        <taxon>Trapa</taxon>
    </lineage>
</organism>
<reference evidence="1 2" key="1">
    <citation type="journal article" date="2023" name="Hortic Res">
        <title>Pangenome of water caltrop reveals structural variations and asymmetric subgenome divergence after allopolyploidization.</title>
        <authorList>
            <person name="Zhang X."/>
            <person name="Chen Y."/>
            <person name="Wang L."/>
            <person name="Yuan Y."/>
            <person name="Fang M."/>
            <person name="Shi L."/>
            <person name="Lu R."/>
            <person name="Comes H.P."/>
            <person name="Ma Y."/>
            <person name="Chen Y."/>
            <person name="Huang G."/>
            <person name="Zhou Y."/>
            <person name="Zheng Z."/>
            <person name="Qiu Y."/>
        </authorList>
    </citation>
    <scope>NUCLEOTIDE SEQUENCE [LARGE SCALE GENOMIC DNA]</scope>
    <source>
        <tissue evidence="1">Roots</tissue>
    </source>
</reference>
<accession>A0AAN7K5H6</accession>
<sequence>MNSPLEQPNNDLVLDTIRLVRWELDSMDRDGGYRRGGLSRFWEPPFIGLWADMDAFHSGAGAALNVIQQALQGVPGTLNPPIICLLHRPQAQAD</sequence>
<dbReference type="Proteomes" id="UP001345219">
    <property type="component" value="Chromosome 23"/>
</dbReference>
<evidence type="ECO:0000313" key="1">
    <source>
        <dbReference type="EMBL" id="KAK4762148.1"/>
    </source>
</evidence>
<dbReference type="AlphaFoldDB" id="A0AAN7K5H6"/>
<evidence type="ECO:0000313" key="2">
    <source>
        <dbReference type="Proteomes" id="UP001345219"/>
    </source>
</evidence>